<comment type="caution">
    <text evidence="2">The sequence shown here is derived from an EMBL/GenBank/DDBJ whole genome shotgun (WGS) entry which is preliminary data.</text>
</comment>
<dbReference type="EMBL" id="JWJG01000028">
    <property type="protein sequence ID" value="KIF82454.1"/>
    <property type="molecule type" value="Genomic_DNA"/>
</dbReference>
<sequence length="133" mass="12882">MPHLILLLAIALAACASTGSGGHGGLAVETVSRGQAVVGANCTVSTGGASWNVVTPATVPIESAGGDLRVVCNKAGYRTSELILKPSSPVGSSMGVGVGGGSGNVGVGVGLNFPIRLGGGGYPSRVSVELNPQ</sequence>
<name>A0A0C2BQW6_9BURK</name>
<dbReference type="STRING" id="709839.TSA66_19160"/>
<accession>A0A0C2BQW6</accession>
<evidence type="ECO:0008006" key="4">
    <source>
        <dbReference type="Google" id="ProtNLM"/>
    </source>
</evidence>
<feature type="chain" id="PRO_5002163227" description="Lipoprotein" evidence="1">
    <location>
        <begin position="17"/>
        <end position="133"/>
    </location>
</feature>
<proteinExistence type="predicted"/>
<keyword evidence="3" id="KW-1185">Reference proteome</keyword>
<dbReference type="Proteomes" id="UP000031572">
    <property type="component" value="Unassembled WGS sequence"/>
</dbReference>
<dbReference type="RefSeq" id="WP_040041128.1">
    <property type="nucleotide sequence ID" value="NZ_JWJG01000028.1"/>
</dbReference>
<organism evidence="2 3">
    <name type="scientific">Noviherbaspirillum autotrophicum</name>
    <dbReference type="NCBI Taxonomy" id="709839"/>
    <lineage>
        <taxon>Bacteria</taxon>
        <taxon>Pseudomonadati</taxon>
        <taxon>Pseudomonadota</taxon>
        <taxon>Betaproteobacteria</taxon>
        <taxon>Burkholderiales</taxon>
        <taxon>Oxalobacteraceae</taxon>
        <taxon>Noviherbaspirillum</taxon>
    </lineage>
</organism>
<keyword evidence="1" id="KW-0732">Signal</keyword>
<protein>
    <recommendedName>
        <fullName evidence="4">Lipoprotein</fullName>
    </recommendedName>
</protein>
<dbReference type="OrthoDB" id="8776297at2"/>
<evidence type="ECO:0000313" key="3">
    <source>
        <dbReference type="Proteomes" id="UP000031572"/>
    </source>
</evidence>
<reference evidence="2 3" key="1">
    <citation type="submission" date="2014-12" db="EMBL/GenBank/DDBJ databases">
        <title>Denitrispirillum autotrophicum gen. nov., sp. nov., Denitrifying, Facultatively Autotrophic Bacteria Isolated from Rice Paddy Soil.</title>
        <authorList>
            <person name="Ishii S."/>
            <person name="Ashida N."/>
            <person name="Ohno H."/>
            <person name="Otsuka S."/>
            <person name="Yokota A."/>
            <person name="Senoo K."/>
        </authorList>
    </citation>
    <scope>NUCLEOTIDE SEQUENCE [LARGE SCALE GENOMIC DNA]</scope>
    <source>
        <strain evidence="2 3">TSA66</strain>
    </source>
</reference>
<evidence type="ECO:0000256" key="1">
    <source>
        <dbReference type="SAM" id="SignalP"/>
    </source>
</evidence>
<evidence type="ECO:0000313" key="2">
    <source>
        <dbReference type="EMBL" id="KIF82454.1"/>
    </source>
</evidence>
<gene>
    <name evidence="2" type="ORF">TSA66_19160</name>
</gene>
<feature type="signal peptide" evidence="1">
    <location>
        <begin position="1"/>
        <end position="16"/>
    </location>
</feature>
<dbReference type="AlphaFoldDB" id="A0A0C2BQW6"/>